<keyword evidence="11" id="KW-0547">Nucleotide-binding</keyword>
<dbReference type="InterPro" id="IPR011009">
    <property type="entry name" value="Kinase-like_dom_sf"/>
</dbReference>
<dbReference type="PANTHER" id="PTHR27003">
    <property type="entry name" value="OS07G0166700 PROTEIN"/>
    <property type="match status" value="1"/>
</dbReference>
<dbReference type="Gene3D" id="3.30.200.20">
    <property type="entry name" value="Phosphorylase Kinase, domain 1"/>
    <property type="match status" value="3"/>
</dbReference>
<dbReference type="Gramene" id="mRNA:HanXRQr2_Chr14g0637951">
    <property type="protein sequence ID" value="mRNA:HanXRQr2_Chr14g0637951"/>
    <property type="gene ID" value="HanXRQr2_Chr14g0637951"/>
</dbReference>
<keyword evidence="4" id="KW-0723">Serine/threonine-protein kinase</keyword>
<evidence type="ECO:0000256" key="16">
    <source>
        <dbReference type="ARBA" id="ARBA00023170"/>
    </source>
</evidence>
<dbReference type="InParanoid" id="A0A251SFU1"/>
<reference evidence="21 23" key="1">
    <citation type="journal article" date="2017" name="Nature">
        <title>The sunflower genome provides insights into oil metabolism, flowering and Asterid evolution.</title>
        <authorList>
            <person name="Badouin H."/>
            <person name="Gouzy J."/>
            <person name="Grassa C.J."/>
            <person name="Murat F."/>
            <person name="Staton S.E."/>
            <person name="Cottret L."/>
            <person name="Lelandais-Briere C."/>
            <person name="Owens G.L."/>
            <person name="Carrere S."/>
            <person name="Mayjonade B."/>
            <person name="Legrand L."/>
            <person name="Gill N."/>
            <person name="Kane N.C."/>
            <person name="Bowers J.E."/>
            <person name="Hubner S."/>
            <person name="Bellec A."/>
            <person name="Berard A."/>
            <person name="Berges H."/>
            <person name="Blanchet N."/>
            <person name="Boniface M.C."/>
            <person name="Brunel D."/>
            <person name="Catrice O."/>
            <person name="Chaidir N."/>
            <person name="Claudel C."/>
            <person name="Donnadieu C."/>
            <person name="Faraut T."/>
            <person name="Fievet G."/>
            <person name="Helmstetter N."/>
            <person name="King M."/>
            <person name="Knapp S.J."/>
            <person name="Lai Z."/>
            <person name="Le Paslier M.C."/>
            <person name="Lippi Y."/>
            <person name="Lorenzon L."/>
            <person name="Mandel J.R."/>
            <person name="Marage G."/>
            <person name="Marchand G."/>
            <person name="Marquand E."/>
            <person name="Bret-Mestries E."/>
            <person name="Morien E."/>
            <person name="Nambeesan S."/>
            <person name="Nguyen T."/>
            <person name="Pegot-Espagnet P."/>
            <person name="Pouilly N."/>
            <person name="Raftis F."/>
            <person name="Sallet E."/>
            <person name="Schiex T."/>
            <person name="Thomas J."/>
            <person name="Vandecasteele C."/>
            <person name="Vares D."/>
            <person name="Vear F."/>
            <person name="Vautrin S."/>
            <person name="Crespi M."/>
            <person name="Mangin B."/>
            <person name="Burke J.M."/>
            <person name="Salse J."/>
            <person name="Munos S."/>
            <person name="Vincourt P."/>
            <person name="Rieseberg L.H."/>
            <person name="Langlade N.B."/>
        </authorList>
    </citation>
    <scope>NUCLEOTIDE SEQUENCE [LARGE SCALE GENOMIC DNA]</scope>
    <source>
        <strain evidence="23">cv. SF193</strain>
        <tissue evidence="21">Leaves</tissue>
    </source>
</reference>
<dbReference type="SMART" id="SM00220">
    <property type="entry name" value="S_TKc"/>
    <property type="match status" value="3"/>
</dbReference>
<evidence type="ECO:0000259" key="20">
    <source>
        <dbReference type="PROSITE" id="PS50011"/>
    </source>
</evidence>
<evidence type="ECO:0000256" key="18">
    <source>
        <dbReference type="ARBA" id="ARBA00047899"/>
    </source>
</evidence>
<evidence type="ECO:0000256" key="15">
    <source>
        <dbReference type="ARBA" id="ARBA00023136"/>
    </source>
</evidence>
<dbReference type="Pfam" id="PF07714">
    <property type="entry name" value="PK_Tyr_Ser-Thr"/>
    <property type="match status" value="3"/>
</dbReference>
<dbReference type="SUPFAM" id="SSF56112">
    <property type="entry name" value="Protein kinase-like (PK-like)"/>
    <property type="match status" value="3"/>
</dbReference>
<evidence type="ECO:0000256" key="4">
    <source>
        <dbReference type="ARBA" id="ARBA00022527"/>
    </source>
</evidence>
<evidence type="ECO:0000256" key="9">
    <source>
        <dbReference type="ARBA" id="ARBA00022729"/>
    </source>
</evidence>
<dbReference type="InterPro" id="IPR000719">
    <property type="entry name" value="Prot_kinase_dom"/>
</dbReference>
<accession>A0A251SFU1</accession>
<dbReference type="EC" id="2.7.11.1" evidence="2"/>
<dbReference type="InterPro" id="IPR025886">
    <property type="entry name" value="PP2-like"/>
</dbReference>
<keyword evidence="10" id="KW-0677">Repeat</keyword>
<gene>
    <name evidence="22" type="ORF">HannXRQ_Chr14g0437671</name>
    <name evidence="21" type="ORF">HanXRQr2_Chr14g0637951</name>
</gene>
<evidence type="ECO:0000256" key="12">
    <source>
        <dbReference type="ARBA" id="ARBA00022777"/>
    </source>
</evidence>
<dbReference type="EMBL" id="MNCJ02000329">
    <property type="protein sequence ID" value="KAF5768572.1"/>
    <property type="molecule type" value="Genomic_DNA"/>
</dbReference>
<evidence type="ECO:0000256" key="1">
    <source>
        <dbReference type="ARBA" id="ARBA00004162"/>
    </source>
</evidence>
<evidence type="ECO:0000256" key="11">
    <source>
        <dbReference type="ARBA" id="ARBA00022741"/>
    </source>
</evidence>
<dbReference type="PANTHER" id="PTHR27003:SF471">
    <property type="entry name" value="VASCULAR ENDOTHELIAL GROWTH FACTOR RECEPTOR 2 (VEGFR2)-RELATED"/>
    <property type="match status" value="1"/>
</dbReference>
<keyword evidence="16" id="KW-0675">Receptor</keyword>
<dbReference type="OrthoDB" id="1694824at2759"/>
<keyword evidence="17" id="KW-0325">Glycoprotein</keyword>
<reference evidence="21" key="3">
    <citation type="submission" date="2020-06" db="EMBL/GenBank/DDBJ databases">
        <title>Helianthus annuus Genome sequencing and assembly Release 2.</title>
        <authorList>
            <person name="Gouzy J."/>
            <person name="Langlade N."/>
            <person name="Munos S."/>
        </authorList>
    </citation>
    <scope>NUCLEOTIDE SEQUENCE</scope>
    <source>
        <tissue evidence="21">Leaves</tissue>
    </source>
</reference>
<organism evidence="22 23">
    <name type="scientific">Helianthus annuus</name>
    <name type="common">Common sunflower</name>
    <dbReference type="NCBI Taxonomy" id="4232"/>
    <lineage>
        <taxon>Eukaryota</taxon>
        <taxon>Viridiplantae</taxon>
        <taxon>Streptophyta</taxon>
        <taxon>Embryophyta</taxon>
        <taxon>Tracheophyta</taxon>
        <taxon>Spermatophyta</taxon>
        <taxon>Magnoliopsida</taxon>
        <taxon>eudicotyledons</taxon>
        <taxon>Gunneridae</taxon>
        <taxon>Pentapetalae</taxon>
        <taxon>asterids</taxon>
        <taxon>campanulids</taxon>
        <taxon>Asterales</taxon>
        <taxon>Asteraceae</taxon>
        <taxon>Asteroideae</taxon>
        <taxon>Heliantheae alliance</taxon>
        <taxon>Heliantheae</taxon>
        <taxon>Helianthus</taxon>
    </lineage>
</organism>
<evidence type="ECO:0000256" key="3">
    <source>
        <dbReference type="ARBA" id="ARBA00022475"/>
    </source>
</evidence>
<evidence type="ECO:0000256" key="17">
    <source>
        <dbReference type="ARBA" id="ARBA00023180"/>
    </source>
</evidence>
<keyword evidence="3" id="KW-1003">Cell membrane</keyword>
<dbReference type="Pfam" id="PF14299">
    <property type="entry name" value="PP2"/>
    <property type="match status" value="2"/>
</dbReference>
<keyword evidence="15" id="KW-0472">Membrane</keyword>
<dbReference type="GO" id="GO:0004674">
    <property type="term" value="F:protein serine/threonine kinase activity"/>
    <property type="evidence" value="ECO:0007669"/>
    <property type="project" value="UniProtKB-KW"/>
</dbReference>
<dbReference type="PROSITE" id="PS00108">
    <property type="entry name" value="PROTEIN_KINASE_ST"/>
    <property type="match status" value="1"/>
</dbReference>
<evidence type="ECO:0000256" key="5">
    <source>
        <dbReference type="ARBA" id="ARBA00022553"/>
    </source>
</evidence>
<evidence type="ECO:0000313" key="23">
    <source>
        <dbReference type="Proteomes" id="UP000215914"/>
    </source>
</evidence>
<keyword evidence="5" id="KW-0597">Phosphoprotein</keyword>
<feature type="domain" description="Protein kinase" evidence="20">
    <location>
        <begin position="675"/>
        <end position="973"/>
    </location>
</feature>
<name>A0A251SFU1_HELAN</name>
<keyword evidence="9" id="KW-0732">Signal</keyword>
<dbReference type="FunFam" id="1.10.510.10:FF:000358">
    <property type="entry name" value="Putative leucine-rich repeat receptor-like serine/threonine-protein kinase"/>
    <property type="match status" value="1"/>
</dbReference>
<comment type="catalytic activity">
    <reaction evidence="19">
        <text>L-seryl-[protein] + ATP = O-phospho-L-seryl-[protein] + ADP + H(+)</text>
        <dbReference type="Rhea" id="RHEA:17989"/>
        <dbReference type="Rhea" id="RHEA-COMP:9863"/>
        <dbReference type="Rhea" id="RHEA-COMP:11604"/>
        <dbReference type="ChEBI" id="CHEBI:15378"/>
        <dbReference type="ChEBI" id="CHEBI:29999"/>
        <dbReference type="ChEBI" id="CHEBI:30616"/>
        <dbReference type="ChEBI" id="CHEBI:83421"/>
        <dbReference type="ChEBI" id="CHEBI:456216"/>
        <dbReference type="EC" id="2.7.11.1"/>
    </reaction>
</comment>
<evidence type="ECO:0000256" key="2">
    <source>
        <dbReference type="ARBA" id="ARBA00012513"/>
    </source>
</evidence>
<keyword evidence="6" id="KW-0433">Leucine-rich repeat</keyword>
<evidence type="ECO:0000256" key="8">
    <source>
        <dbReference type="ARBA" id="ARBA00022692"/>
    </source>
</evidence>
<comment type="subcellular location">
    <subcellularLocation>
        <location evidence="1">Cell membrane</location>
        <topology evidence="1">Single-pass membrane protein</topology>
    </subcellularLocation>
</comment>
<evidence type="ECO:0000313" key="21">
    <source>
        <dbReference type="EMBL" id="KAF5768572.1"/>
    </source>
</evidence>
<comment type="catalytic activity">
    <reaction evidence="18">
        <text>L-threonyl-[protein] + ATP = O-phospho-L-threonyl-[protein] + ADP + H(+)</text>
        <dbReference type="Rhea" id="RHEA:46608"/>
        <dbReference type="Rhea" id="RHEA-COMP:11060"/>
        <dbReference type="Rhea" id="RHEA-COMP:11605"/>
        <dbReference type="ChEBI" id="CHEBI:15378"/>
        <dbReference type="ChEBI" id="CHEBI:30013"/>
        <dbReference type="ChEBI" id="CHEBI:30616"/>
        <dbReference type="ChEBI" id="CHEBI:61977"/>
        <dbReference type="ChEBI" id="CHEBI:456216"/>
        <dbReference type="EC" id="2.7.11.1"/>
    </reaction>
</comment>
<protein>
    <recommendedName>
        <fullName evidence="2">non-specific serine/threonine protein kinase</fullName>
        <ecNumber evidence="2">2.7.11.1</ecNumber>
    </recommendedName>
</protein>
<dbReference type="InterPro" id="IPR008271">
    <property type="entry name" value="Ser/Thr_kinase_AS"/>
</dbReference>
<dbReference type="InterPro" id="IPR001245">
    <property type="entry name" value="Ser-Thr/Tyr_kinase_cat_dom"/>
</dbReference>
<keyword evidence="13" id="KW-0067">ATP-binding</keyword>
<evidence type="ECO:0000256" key="7">
    <source>
        <dbReference type="ARBA" id="ARBA00022679"/>
    </source>
</evidence>
<evidence type="ECO:0000256" key="6">
    <source>
        <dbReference type="ARBA" id="ARBA00022614"/>
    </source>
</evidence>
<dbReference type="GO" id="GO:0004714">
    <property type="term" value="F:transmembrane receptor protein tyrosine kinase activity"/>
    <property type="evidence" value="ECO:0007669"/>
    <property type="project" value="InterPro"/>
</dbReference>
<evidence type="ECO:0000313" key="22">
    <source>
        <dbReference type="EMBL" id="OTF97716.1"/>
    </source>
</evidence>
<evidence type="ECO:0000256" key="14">
    <source>
        <dbReference type="ARBA" id="ARBA00022989"/>
    </source>
</evidence>
<reference evidence="22" key="2">
    <citation type="submission" date="2017-02" db="EMBL/GenBank/DDBJ databases">
        <title>Sunflower complete genome.</title>
        <authorList>
            <person name="Langlade N."/>
            <person name="Munos S."/>
        </authorList>
    </citation>
    <scope>NUCLEOTIDE SEQUENCE [LARGE SCALE GENOMIC DNA]</scope>
    <source>
        <tissue evidence="22">Leaves</tissue>
    </source>
</reference>
<dbReference type="Gene3D" id="1.10.510.10">
    <property type="entry name" value="Transferase(Phosphotransferase) domain 1"/>
    <property type="match status" value="3"/>
</dbReference>
<dbReference type="GO" id="GO:0005886">
    <property type="term" value="C:plasma membrane"/>
    <property type="evidence" value="ECO:0000318"/>
    <property type="project" value="GO_Central"/>
</dbReference>
<dbReference type="GO" id="GO:0005524">
    <property type="term" value="F:ATP binding"/>
    <property type="evidence" value="ECO:0007669"/>
    <property type="project" value="UniProtKB-KW"/>
</dbReference>
<keyword evidence="8" id="KW-0812">Transmembrane</keyword>
<dbReference type="InterPro" id="IPR045272">
    <property type="entry name" value="ANXUR1/2-like"/>
</dbReference>
<keyword evidence="7 21" id="KW-0808">Transferase</keyword>
<keyword evidence="23" id="KW-1185">Reference proteome</keyword>
<proteinExistence type="predicted"/>
<dbReference type="GO" id="GO:0004672">
    <property type="term" value="F:protein kinase activity"/>
    <property type="evidence" value="ECO:0000318"/>
    <property type="project" value="GO_Central"/>
</dbReference>
<dbReference type="EMBL" id="CM007903">
    <property type="protein sequence ID" value="OTF97716.1"/>
    <property type="molecule type" value="Genomic_DNA"/>
</dbReference>
<evidence type="ECO:0000256" key="19">
    <source>
        <dbReference type="ARBA" id="ARBA00048679"/>
    </source>
</evidence>
<keyword evidence="12" id="KW-0418">Kinase</keyword>
<dbReference type="PROSITE" id="PS50011">
    <property type="entry name" value="PROTEIN_KINASE_DOM"/>
    <property type="match status" value="3"/>
</dbReference>
<evidence type="ECO:0000256" key="10">
    <source>
        <dbReference type="ARBA" id="ARBA00022737"/>
    </source>
</evidence>
<dbReference type="Proteomes" id="UP000215914">
    <property type="component" value="Chromosome 14"/>
</dbReference>
<keyword evidence="14" id="KW-1133">Transmembrane helix</keyword>
<evidence type="ECO:0000256" key="13">
    <source>
        <dbReference type="ARBA" id="ARBA00022840"/>
    </source>
</evidence>
<feature type="domain" description="Protein kinase" evidence="20">
    <location>
        <begin position="60"/>
        <end position="306"/>
    </location>
</feature>
<feature type="domain" description="Protein kinase" evidence="20">
    <location>
        <begin position="343"/>
        <end position="651"/>
    </location>
</feature>
<sequence length="1398" mass="162398">MGLPTRQQYRNKIVFGIPISAPYQKEYKSNLNHPWRQPLSLTDDRQRFRLQEILVATNDFSDENLITEGALGKVYKGKLFWNENWKNFMVRKLDCRYGQGDELQTEFSMVKSLKHKNIISILGYNDESNEKIIVYEQAVHGTLDQHLTDPSLTWLQRLKICLGVARALSYIHYDIIHCDINSSKIFLDEDWEPKIYGFELSTKYPQSWKHRLLYSHYFNTDNYMTPEYDVYSFGVLLLEVLCGRKPMITNDVIKEVIDEFIDPHLRKQANAQSLALFKHITDNCLNRQLVHRPTMDKIVKELEDVLELQQNSIAPHEDTTFNNLKVDFLKIPLIEIKRATNYFHDDYSIGSGGYGTVYKAELDVLDIQSLSSMEGKCKDELPKINKVVAIKRILRREDEQDKQGFLSEIKLLTSCKHPNIVSLLGFSREDDEMILVYEYAFKGSLSDYLRNNNLTWVQRIQICLEIAHAINYIHTDMEGKPRIIHRDIKSDNILLDANLHAKVADFGLSTFHPLMQQASTIYTQNIAGTMVYMDPEYLETGKYKRESDIYSFGVVLFEVLSGSMAYDAIYIAKNETGLAHIARRRFNEGTLKELMDPKMIKEDVDCNFTLNRGPNQTSFNTFSEVAYRCLAETQARRPTMKVVIKELQKALELQGETMVLSKFQLSDIELATENFAATYCIGLDTERKVYKAELDHFGNSISSSTEGMNNGEPSKKRITVAIKCIINSESGRGKQAFFEELEKRTSYKHPNIVSLIGFCYEVDKMILVYEHASKSSLDDYLKSVDGMKNYTWTQRLHMCLEIARGLNHLHTSPQRIIHGDIKSATILLGMNHEAKIAYYGISKHRTNQEVGMEVYADPEYETTGKLERHSDVYSFGVVLFEIFCGRVAYSPVYMKDNEKGLAPIARMCVNDGSIERIIDPKLIEETDDDILTSNRRPNNDSLNRFLKVACQCLGEAANRATMQMVINELEIALNFHDSEDYKEIIQMSKNPEIYSTTNRKDIYDILSKGILIQEDKVWFSLGSKGERNEMVSASQFSFENRWSHKWHSLPESRFDKVAELLNISNLNMQIQISSRSLSLGIKYGVHLVFKFHGARKNVANRMYVNLTYKMGNETLHAYFATWREDEWMSIELYRFLNHKESDTDFEFLIKSFSRCYCGNRAIYVEGIELRAIDNEENILTEVPQVPQSTLHMNQMQQLPINDYPLDICSIFTQTLLKLFRWRNEGKQYYMLSANEAFCHSFNAKRFHWKSTTKSRFQKVAELLSTQEFLIKCKIESRMLLQDTEYSCYLVFKLSEKCSGLHCPVMVRDLHQQKNKQMVRDLHQQKNKQSEVVYFRSPKPWNIGRVPQEREDGWMEVCVWKFKSNNELQNDRNSINLEFENYEGMMSGLIVCGLEFRLM</sequence>